<reference evidence="2 5" key="2">
    <citation type="journal article" date="2019" name="Emerg. Microbes Infect.">
        <title>Comprehensive subspecies identification of 175 nontuberculous mycobacteria species based on 7547 genomic profiles.</title>
        <authorList>
            <person name="Matsumoto Y."/>
            <person name="Kinjo T."/>
            <person name="Motooka D."/>
            <person name="Nabeya D."/>
            <person name="Jung N."/>
            <person name="Uechi K."/>
            <person name="Horii T."/>
            <person name="Iida T."/>
            <person name="Fujita J."/>
            <person name="Nakamura S."/>
        </authorList>
    </citation>
    <scope>NUCLEOTIDE SEQUENCE [LARGE SCALE GENOMIC DNA]</scope>
    <source>
        <strain evidence="2 5">JCM 12687</strain>
        <plasmid evidence="2">pJCM12687</plasmid>
    </source>
</reference>
<gene>
    <name evidence="3" type="ORF">BST20_17670</name>
    <name evidence="2" type="ORF">MBRA_53180</name>
</gene>
<dbReference type="Proteomes" id="UP000467379">
    <property type="component" value="Plasmid pJCM12687"/>
</dbReference>
<feature type="transmembrane region" description="Helical" evidence="1">
    <location>
        <begin position="126"/>
        <end position="146"/>
    </location>
</feature>
<organism evidence="3 4">
    <name type="scientific">Mycobacterium branderi</name>
    <dbReference type="NCBI Taxonomy" id="43348"/>
    <lineage>
        <taxon>Bacteria</taxon>
        <taxon>Bacillati</taxon>
        <taxon>Actinomycetota</taxon>
        <taxon>Actinomycetes</taxon>
        <taxon>Mycobacteriales</taxon>
        <taxon>Mycobacteriaceae</taxon>
        <taxon>Mycobacterium</taxon>
    </lineage>
</organism>
<reference evidence="3 4" key="1">
    <citation type="submission" date="2016-12" db="EMBL/GenBank/DDBJ databases">
        <title>The new phylogeny of genus Mycobacterium.</title>
        <authorList>
            <person name="Tortoli E."/>
            <person name="Trovato A."/>
            <person name="Cirillo D.M."/>
        </authorList>
    </citation>
    <scope>NUCLEOTIDE SEQUENCE [LARGE SCALE GENOMIC DNA]</scope>
    <source>
        <strain evidence="3 4">DSM 44624</strain>
    </source>
</reference>
<keyword evidence="5" id="KW-1185">Reference proteome</keyword>
<protein>
    <submittedName>
        <fullName evidence="3">Uncharacterized protein</fullName>
    </submittedName>
</protein>
<keyword evidence="1" id="KW-0472">Membrane</keyword>
<evidence type="ECO:0000313" key="5">
    <source>
        <dbReference type="Proteomes" id="UP000467379"/>
    </source>
</evidence>
<reference evidence="2" key="3">
    <citation type="submission" date="2020-02" db="EMBL/GenBank/DDBJ databases">
        <authorList>
            <person name="Matsumoto Y."/>
            <person name="Motooka D."/>
            <person name="Nakamura S."/>
        </authorList>
    </citation>
    <scope>NUCLEOTIDE SEQUENCE</scope>
    <source>
        <strain evidence="2">JCM 12687</strain>
        <plasmid evidence="2">pJCM12687</plasmid>
    </source>
</reference>
<evidence type="ECO:0000313" key="2">
    <source>
        <dbReference type="EMBL" id="BBZ15123.1"/>
    </source>
</evidence>
<feature type="transmembrane region" description="Helical" evidence="1">
    <location>
        <begin position="20"/>
        <end position="40"/>
    </location>
</feature>
<keyword evidence="1" id="KW-1133">Transmembrane helix</keyword>
<sequence>MVDWPKIQRAVHKVATGNVLISTAVVGAVLIVVGVGRLVVGGPPHLSDALVVAVPGVVLAALGYLGEKKLDPASPARSEVFGPTQRMQLGGLIGLVIGGLYLLLFSAVLGIQAWGPHHGSMWKPGAASLGLLAGAVLCFVAVGRGLRRYLSAPKPTGDSATDNRP</sequence>
<dbReference type="RefSeq" id="WP_083132695.1">
    <property type="nucleotide sequence ID" value="NZ_AP022607.1"/>
</dbReference>
<geneLocation type="plasmid" evidence="2 5">
    <name>pJCM12687</name>
</geneLocation>
<dbReference type="EMBL" id="AP022607">
    <property type="protein sequence ID" value="BBZ15123.1"/>
    <property type="molecule type" value="Genomic_DNA"/>
</dbReference>
<keyword evidence="1" id="KW-0812">Transmembrane</keyword>
<accession>A0A7I7WF32</accession>
<feature type="transmembrane region" description="Helical" evidence="1">
    <location>
        <begin position="87"/>
        <end position="114"/>
    </location>
</feature>
<feature type="transmembrane region" description="Helical" evidence="1">
    <location>
        <begin position="46"/>
        <end position="66"/>
    </location>
</feature>
<proteinExistence type="predicted"/>
<dbReference type="Proteomes" id="UP000192441">
    <property type="component" value="Unassembled WGS sequence"/>
</dbReference>
<dbReference type="AlphaFoldDB" id="A0A7I7WF32"/>
<keyword evidence="2" id="KW-0614">Plasmid</keyword>
<evidence type="ECO:0000256" key="1">
    <source>
        <dbReference type="SAM" id="Phobius"/>
    </source>
</evidence>
<dbReference type="EMBL" id="MVHM01000012">
    <property type="protein sequence ID" value="ORA35425.1"/>
    <property type="molecule type" value="Genomic_DNA"/>
</dbReference>
<name>A0A7I7WF32_9MYCO</name>
<evidence type="ECO:0000313" key="4">
    <source>
        <dbReference type="Proteomes" id="UP000192441"/>
    </source>
</evidence>
<evidence type="ECO:0000313" key="3">
    <source>
        <dbReference type="EMBL" id="ORA35425.1"/>
    </source>
</evidence>